<name>A0ABD3DWA6_9LAMI</name>
<evidence type="ECO:0000313" key="2">
    <source>
        <dbReference type="Proteomes" id="UP001632038"/>
    </source>
</evidence>
<organism evidence="1 2">
    <name type="scientific">Castilleja foliolosa</name>
    <dbReference type="NCBI Taxonomy" id="1961234"/>
    <lineage>
        <taxon>Eukaryota</taxon>
        <taxon>Viridiplantae</taxon>
        <taxon>Streptophyta</taxon>
        <taxon>Embryophyta</taxon>
        <taxon>Tracheophyta</taxon>
        <taxon>Spermatophyta</taxon>
        <taxon>Magnoliopsida</taxon>
        <taxon>eudicotyledons</taxon>
        <taxon>Gunneridae</taxon>
        <taxon>Pentapetalae</taxon>
        <taxon>asterids</taxon>
        <taxon>lamiids</taxon>
        <taxon>Lamiales</taxon>
        <taxon>Orobanchaceae</taxon>
        <taxon>Pedicularideae</taxon>
        <taxon>Castillejinae</taxon>
        <taxon>Castilleja</taxon>
    </lineage>
</organism>
<reference evidence="2" key="1">
    <citation type="journal article" date="2024" name="IScience">
        <title>Strigolactones Initiate the Formation of Haustorium-like Structures in Castilleja.</title>
        <authorList>
            <person name="Buerger M."/>
            <person name="Peterson D."/>
            <person name="Chory J."/>
        </authorList>
    </citation>
    <scope>NUCLEOTIDE SEQUENCE [LARGE SCALE GENOMIC DNA]</scope>
</reference>
<dbReference type="EMBL" id="JAVIJP010000013">
    <property type="protein sequence ID" value="KAL3646530.1"/>
    <property type="molecule type" value="Genomic_DNA"/>
</dbReference>
<sequence length="198" mass="21715">MGSPIPYLLSLSSPPVLWNSILVMKNLLPSLNRKLVIPVCFSLIALPRELSKQVSSRILLSVDKINLGVDVAMSSCAIGEQWVVDFTLKGSECDREVRFNGDIAQPLFGAVVNPSSDSIYLSFSGISCIRFAPKAENVSALTIPNNAPNSAQVVLERTIHIELIPIFMRFVLGDPFANFSDCVLHGDFEPIKNVHFNT</sequence>
<accession>A0ABD3DWA6</accession>
<comment type="caution">
    <text evidence="1">The sequence shown here is derived from an EMBL/GenBank/DDBJ whole genome shotgun (WGS) entry which is preliminary data.</text>
</comment>
<gene>
    <name evidence="1" type="ORF">CASFOL_011710</name>
</gene>
<proteinExistence type="predicted"/>
<dbReference type="Proteomes" id="UP001632038">
    <property type="component" value="Unassembled WGS sequence"/>
</dbReference>
<protein>
    <submittedName>
        <fullName evidence="1">Uncharacterized protein</fullName>
    </submittedName>
</protein>
<keyword evidence="2" id="KW-1185">Reference proteome</keyword>
<evidence type="ECO:0000313" key="1">
    <source>
        <dbReference type="EMBL" id="KAL3646530.1"/>
    </source>
</evidence>
<dbReference type="AlphaFoldDB" id="A0ABD3DWA6"/>